<dbReference type="Pfam" id="PF13440">
    <property type="entry name" value="Polysacc_synt_3"/>
    <property type="match status" value="1"/>
</dbReference>
<keyword evidence="6 7" id="KW-0472">Membrane</keyword>
<accession>A0A561F0X1</accession>
<dbReference type="InterPro" id="IPR050833">
    <property type="entry name" value="Poly_Biosynth_Transport"/>
</dbReference>
<evidence type="ECO:0000256" key="7">
    <source>
        <dbReference type="SAM" id="Phobius"/>
    </source>
</evidence>
<keyword evidence="5 7" id="KW-1133">Transmembrane helix</keyword>
<feature type="transmembrane region" description="Helical" evidence="7">
    <location>
        <begin position="179"/>
        <end position="198"/>
    </location>
</feature>
<proteinExistence type="inferred from homology"/>
<gene>
    <name evidence="8" type="ORF">FB465_6700</name>
</gene>
<comment type="subcellular location">
    <subcellularLocation>
        <location evidence="1">Cell membrane</location>
        <topology evidence="1">Multi-pass membrane protein</topology>
    </subcellularLocation>
</comment>
<dbReference type="EMBL" id="VIVR01000001">
    <property type="protein sequence ID" value="TWE21517.1"/>
    <property type="molecule type" value="Genomic_DNA"/>
</dbReference>
<dbReference type="AlphaFoldDB" id="A0A561F0X1"/>
<name>A0A561F0X1_9ACTN</name>
<feature type="transmembrane region" description="Helical" evidence="7">
    <location>
        <begin position="327"/>
        <end position="348"/>
    </location>
</feature>
<feature type="transmembrane region" description="Helical" evidence="7">
    <location>
        <begin position="449"/>
        <end position="467"/>
    </location>
</feature>
<evidence type="ECO:0000256" key="3">
    <source>
        <dbReference type="ARBA" id="ARBA00022475"/>
    </source>
</evidence>
<feature type="transmembrane region" description="Helical" evidence="7">
    <location>
        <begin position="250"/>
        <end position="272"/>
    </location>
</feature>
<keyword evidence="9" id="KW-1185">Reference proteome</keyword>
<dbReference type="PANTHER" id="PTHR30250:SF10">
    <property type="entry name" value="LIPOPOLYSACCHARIDE BIOSYNTHESIS PROTEIN WZXC"/>
    <property type="match status" value="1"/>
</dbReference>
<feature type="transmembrane region" description="Helical" evidence="7">
    <location>
        <begin position="422"/>
        <end position="443"/>
    </location>
</feature>
<feature type="transmembrane region" description="Helical" evidence="7">
    <location>
        <begin position="49"/>
        <end position="73"/>
    </location>
</feature>
<sequence>MPTGTAAPEARTTLVALVWNYSSAIAATVIQICYTAYTARVVLPDSFGAFAAAGAATTILGYVAGAGLATYLLRAEQLTRQTVRTAYLVSVASGVLCCLATQAVAPLSVTVWGLPEMEPLVQLYGLYFLTQPASLVAVAALRRLDHARFCALTETAAQFVGMATGAVLLAMGWSPYGLVIAQVVAPTVTLAAAALRLARCPVPQGPRVPARAMLGLSGAFAGYGMIQVTTTDVSLWAVARFLGPGAAGQFSRAYLMVSLVVALLCQSLRRAVMPSLARINGEGRTLGNALPDVLSAASAIAFISFGMMAGVGPAALQLLMGPGWERAGALVTVFALGAPLMLLCGFSYAADEIGRALGSLLRTQLLVLAATVGLVAVVVATTRSLALISAAMSAAAGVGHLAQLVRWHRTGLCPLPSLVRPYLVHAAVGAALFGSGYLAAGYGTGPLSQVLHGMLGMVPVALVCVAARRRLPLYSAAVSRGLVTG</sequence>
<dbReference type="Proteomes" id="UP000318416">
    <property type="component" value="Unassembled WGS sequence"/>
</dbReference>
<evidence type="ECO:0000256" key="2">
    <source>
        <dbReference type="ARBA" id="ARBA00007430"/>
    </source>
</evidence>
<keyword evidence="4 7" id="KW-0812">Transmembrane</keyword>
<dbReference type="PANTHER" id="PTHR30250">
    <property type="entry name" value="PST FAMILY PREDICTED COLANIC ACID TRANSPORTER"/>
    <property type="match status" value="1"/>
</dbReference>
<dbReference type="RefSeq" id="WP_170290745.1">
    <property type="nucleotide sequence ID" value="NZ_BAAABR010000025.1"/>
</dbReference>
<comment type="similarity">
    <text evidence="2">Belongs to the polysaccharide synthase family.</text>
</comment>
<evidence type="ECO:0000313" key="8">
    <source>
        <dbReference type="EMBL" id="TWE21517.1"/>
    </source>
</evidence>
<dbReference type="GO" id="GO:0005886">
    <property type="term" value="C:plasma membrane"/>
    <property type="evidence" value="ECO:0007669"/>
    <property type="project" value="UniProtKB-SubCell"/>
</dbReference>
<reference evidence="8 9" key="1">
    <citation type="submission" date="2019-06" db="EMBL/GenBank/DDBJ databases">
        <title>Sequencing the genomes of 1000 actinobacteria strains.</title>
        <authorList>
            <person name="Klenk H.-P."/>
        </authorList>
    </citation>
    <scope>NUCLEOTIDE SEQUENCE [LARGE SCALE GENOMIC DNA]</scope>
    <source>
        <strain evidence="8 9">DSM 41649</strain>
    </source>
</reference>
<feature type="transmembrane region" description="Helical" evidence="7">
    <location>
        <begin position="156"/>
        <end position="173"/>
    </location>
</feature>
<evidence type="ECO:0000256" key="4">
    <source>
        <dbReference type="ARBA" id="ARBA00022692"/>
    </source>
</evidence>
<feature type="transmembrane region" description="Helical" evidence="7">
    <location>
        <begin position="124"/>
        <end position="144"/>
    </location>
</feature>
<keyword evidence="3" id="KW-1003">Cell membrane</keyword>
<evidence type="ECO:0000256" key="5">
    <source>
        <dbReference type="ARBA" id="ARBA00022989"/>
    </source>
</evidence>
<feature type="transmembrane region" description="Helical" evidence="7">
    <location>
        <begin position="385"/>
        <end position="402"/>
    </location>
</feature>
<feature type="transmembrane region" description="Helical" evidence="7">
    <location>
        <begin position="360"/>
        <end position="379"/>
    </location>
</feature>
<protein>
    <submittedName>
        <fullName evidence="8">O-antigen/teichoic acid export membrane protein</fullName>
    </submittedName>
</protein>
<feature type="transmembrane region" description="Helical" evidence="7">
    <location>
        <begin position="85"/>
        <end position="104"/>
    </location>
</feature>
<comment type="caution">
    <text evidence="8">The sequence shown here is derived from an EMBL/GenBank/DDBJ whole genome shotgun (WGS) entry which is preliminary data.</text>
</comment>
<organism evidence="8 9">
    <name type="scientific">Kitasatospora atroaurantiaca</name>
    <dbReference type="NCBI Taxonomy" id="285545"/>
    <lineage>
        <taxon>Bacteria</taxon>
        <taxon>Bacillati</taxon>
        <taxon>Actinomycetota</taxon>
        <taxon>Actinomycetes</taxon>
        <taxon>Kitasatosporales</taxon>
        <taxon>Streptomycetaceae</taxon>
        <taxon>Kitasatospora</taxon>
    </lineage>
</organism>
<evidence type="ECO:0000313" key="9">
    <source>
        <dbReference type="Proteomes" id="UP000318416"/>
    </source>
</evidence>
<evidence type="ECO:0000256" key="6">
    <source>
        <dbReference type="ARBA" id="ARBA00023136"/>
    </source>
</evidence>
<feature type="transmembrane region" description="Helical" evidence="7">
    <location>
        <begin position="293"/>
        <end position="315"/>
    </location>
</feature>
<feature type="transmembrane region" description="Helical" evidence="7">
    <location>
        <begin position="210"/>
        <end position="230"/>
    </location>
</feature>
<feature type="transmembrane region" description="Helical" evidence="7">
    <location>
        <begin position="12"/>
        <end position="37"/>
    </location>
</feature>
<evidence type="ECO:0000256" key="1">
    <source>
        <dbReference type="ARBA" id="ARBA00004651"/>
    </source>
</evidence>